<reference evidence="1 2" key="1">
    <citation type="submission" date="2024-01" db="EMBL/GenBank/DDBJ databases">
        <title>The genomes of 5 underutilized Papilionoideae crops provide insights into root nodulation and disease resistanc.</title>
        <authorList>
            <person name="Jiang F."/>
        </authorList>
    </citation>
    <scope>NUCLEOTIDE SEQUENCE [LARGE SCALE GENOMIC DNA]</scope>
    <source>
        <strain evidence="1">DUOXIRENSHENG_FW03</strain>
        <tissue evidence="1">Leaves</tissue>
    </source>
</reference>
<dbReference type="EMBL" id="JAYMYS010000004">
    <property type="protein sequence ID" value="KAK7397346.1"/>
    <property type="molecule type" value="Genomic_DNA"/>
</dbReference>
<proteinExistence type="predicted"/>
<dbReference type="AlphaFoldDB" id="A0AAN9XM94"/>
<name>A0AAN9XM94_PSOTE</name>
<gene>
    <name evidence="1" type="ORF">VNO78_18515</name>
</gene>
<accession>A0AAN9XM94</accession>
<evidence type="ECO:0000313" key="2">
    <source>
        <dbReference type="Proteomes" id="UP001386955"/>
    </source>
</evidence>
<comment type="caution">
    <text evidence="1">The sequence shown here is derived from an EMBL/GenBank/DDBJ whole genome shotgun (WGS) entry which is preliminary data.</text>
</comment>
<protein>
    <submittedName>
        <fullName evidence="1">Uncharacterized protein</fullName>
    </submittedName>
</protein>
<dbReference type="Proteomes" id="UP001386955">
    <property type="component" value="Unassembled WGS sequence"/>
</dbReference>
<evidence type="ECO:0000313" key="1">
    <source>
        <dbReference type="EMBL" id="KAK7397346.1"/>
    </source>
</evidence>
<sequence>MLGRDLRVRVEDRVVTDSVLFSFESCCHLTLTIKTQAPAASASATITLNSWDRYTIYRRSLAPRFDWIGLLWNKSSSRNLAFVVLLSRVVNGGEGVSGNLIVEVCSLFIVAGEWRLKIGQQSNSDDPFFVVFLCYWNN</sequence>
<organism evidence="1 2">
    <name type="scientific">Psophocarpus tetragonolobus</name>
    <name type="common">Winged bean</name>
    <name type="synonym">Dolichos tetragonolobus</name>
    <dbReference type="NCBI Taxonomy" id="3891"/>
    <lineage>
        <taxon>Eukaryota</taxon>
        <taxon>Viridiplantae</taxon>
        <taxon>Streptophyta</taxon>
        <taxon>Embryophyta</taxon>
        <taxon>Tracheophyta</taxon>
        <taxon>Spermatophyta</taxon>
        <taxon>Magnoliopsida</taxon>
        <taxon>eudicotyledons</taxon>
        <taxon>Gunneridae</taxon>
        <taxon>Pentapetalae</taxon>
        <taxon>rosids</taxon>
        <taxon>fabids</taxon>
        <taxon>Fabales</taxon>
        <taxon>Fabaceae</taxon>
        <taxon>Papilionoideae</taxon>
        <taxon>50 kb inversion clade</taxon>
        <taxon>NPAAA clade</taxon>
        <taxon>indigoferoid/millettioid clade</taxon>
        <taxon>Phaseoleae</taxon>
        <taxon>Psophocarpus</taxon>
    </lineage>
</organism>
<keyword evidence="2" id="KW-1185">Reference proteome</keyword>